<dbReference type="InterPro" id="IPR005031">
    <property type="entry name" value="COQ10_START"/>
</dbReference>
<dbReference type="Pfam" id="PF03364">
    <property type="entry name" value="Polyketide_cyc"/>
    <property type="match status" value="1"/>
</dbReference>
<evidence type="ECO:0000313" key="2">
    <source>
        <dbReference type="EMBL" id="MFC6083110.1"/>
    </source>
</evidence>
<proteinExistence type="predicted"/>
<name>A0ABW1NII6_9ACTN</name>
<keyword evidence="3" id="KW-1185">Reference proteome</keyword>
<dbReference type="Proteomes" id="UP001596137">
    <property type="component" value="Unassembled WGS sequence"/>
</dbReference>
<gene>
    <name evidence="2" type="ORF">ACFP1K_18200</name>
</gene>
<accession>A0ABW1NII6</accession>
<dbReference type="RefSeq" id="WP_380754503.1">
    <property type="nucleotide sequence ID" value="NZ_JBHSRF010000024.1"/>
</dbReference>
<comment type="caution">
    <text evidence="2">The sequence shown here is derived from an EMBL/GenBank/DDBJ whole genome shotgun (WGS) entry which is preliminary data.</text>
</comment>
<reference evidence="3" key="1">
    <citation type="journal article" date="2019" name="Int. J. Syst. Evol. Microbiol.">
        <title>The Global Catalogue of Microorganisms (GCM) 10K type strain sequencing project: providing services to taxonomists for standard genome sequencing and annotation.</title>
        <authorList>
            <consortium name="The Broad Institute Genomics Platform"/>
            <consortium name="The Broad Institute Genome Sequencing Center for Infectious Disease"/>
            <person name="Wu L."/>
            <person name="Ma J."/>
        </authorList>
    </citation>
    <scope>NUCLEOTIDE SEQUENCE [LARGE SCALE GENOMIC DNA]</scope>
    <source>
        <strain evidence="3">JCM 30346</strain>
    </source>
</reference>
<sequence length="173" mass="18965">MGKVGVRARVRLDAREALRRLADGGWCETLPREVGTVRIEREAVAGHGERRVSEWALPFRSGTVRWRQIEEVFPERPGIVFEQEDGDLARLSGAWRFQPEPPGPGGGDTCQVTFELRFDLGVPLWNRVIDPLLARALAAAAEAVIVTALGEAELSREPSEAADAERLVTAVSA</sequence>
<organism evidence="2 3">
    <name type="scientific">Sphaerisporangium aureirubrum</name>
    <dbReference type="NCBI Taxonomy" id="1544736"/>
    <lineage>
        <taxon>Bacteria</taxon>
        <taxon>Bacillati</taxon>
        <taxon>Actinomycetota</taxon>
        <taxon>Actinomycetes</taxon>
        <taxon>Streptosporangiales</taxon>
        <taxon>Streptosporangiaceae</taxon>
        <taxon>Sphaerisporangium</taxon>
    </lineage>
</organism>
<dbReference type="EMBL" id="JBHSRF010000024">
    <property type="protein sequence ID" value="MFC6083110.1"/>
    <property type="molecule type" value="Genomic_DNA"/>
</dbReference>
<dbReference type="InterPro" id="IPR023393">
    <property type="entry name" value="START-like_dom_sf"/>
</dbReference>
<dbReference type="Gene3D" id="3.30.530.20">
    <property type="match status" value="1"/>
</dbReference>
<evidence type="ECO:0000313" key="3">
    <source>
        <dbReference type="Proteomes" id="UP001596137"/>
    </source>
</evidence>
<feature type="domain" description="Coenzyme Q-binding protein COQ10 START" evidence="1">
    <location>
        <begin position="48"/>
        <end position="143"/>
    </location>
</feature>
<protein>
    <submittedName>
        <fullName evidence="2">SRPBCC family protein</fullName>
    </submittedName>
</protein>
<evidence type="ECO:0000259" key="1">
    <source>
        <dbReference type="Pfam" id="PF03364"/>
    </source>
</evidence>
<dbReference type="SUPFAM" id="SSF55961">
    <property type="entry name" value="Bet v1-like"/>
    <property type="match status" value="1"/>
</dbReference>